<evidence type="ECO:0000256" key="8">
    <source>
        <dbReference type="ARBA" id="ARBA00052876"/>
    </source>
</evidence>
<feature type="domain" description="Glycosyltransferase subfamily 4-like N-terminal" evidence="16">
    <location>
        <begin position="15"/>
        <end position="178"/>
    </location>
</feature>
<evidence type="ECO:0000259" key="15">
    <source>
        <dbReference type="Pfam" id="PF00534"/>
    </source>
</evidence>
<dbReference type="EMBL" id="VOGW01000184">
    <property type="protein sequence ID" value="TWV32987.1"/>
    <property type="molecule type" value="Genomic_DNA"/>
</dbReference>
<keyword evidence="18" id="KW-1185">Reference proteome</keyword>
<feature type="domain" description="Glycosyl transferase family 1" evidence="15">
    <location>
        <begin position="190"/>
        <end position="362"/>
    </location>
</feature>
<evidence type="ECO:0000256" key="2">
    <source>
        <dbReference type="ARBA" id="ARBA00009481"/>
    </source>
</evidence>
<dbReference type="InterPro" id="IPR050194">
    <property type="entry name" value="Glycosyltransferase_grp1"/>
</dbReference>
<keyword evidence="6" id="KW-0443">Lipid metabolism</keyword>
<keyword evidence="4" id="KW-0328">Glycosyltransferase</keyword>
<comment type="similarity">
    <text evidence="2">Belongs to the glycosyltransferase group 1 family. Glycosyltransferase 4 subfamily.</text>
</comment>
<protein>
    <recommendedName>
        <fullName evidence="10">phosphatidyl-myo-inositol dimannoside synthase</fullName>
        <ecNumber evidence="10">2.4.1.346</ecNumber>
    </recommendedName>
    <alternativeName>
        <fullName evidence="11">Alpha-D-mannose-alpha-(1-6)-phosphatidylmyo-inositol-mannosyltransferase</fullName>
    </alternativeName>
    <alternativeName>
        <fullName evidence="14">Alpha-mannosyltransferase</fullName>
    </alternativeName>
    <alternativeName>
        <fullName evidence="13">Guanosine diphosphomannose-phosphatidyl-inositol alpha-mannosyltransferase</fullName>
    </alternativeName>
    <alternativeName>
        <fullName evidence="12">Phosphatidylinositol alpha-mannosyltransferase</fullName>
    </alternativeName>
</protein>
<keyword evidence="3" id="KW-0444">Lipid biosynthesis</keyword>
<evidence type="ECO:0000256" key="10">
    <source>
        <dbReference type="ARBA" id="ARBA00066957"/>
    </source>
</evidence>
<dbReference type="GO" id="GO:0009247">
    <property type="term" value="P:glycolipid biosynthetic process"/>
    <property type="evidence" value="ECO:0007669"/>
    <property type="project" value="UniProtKB-ARBA"/>
</dbReference>
<name>A0A5C6IXK6_9ACTN</name>
<reference evidence="17" key="1">
    <citation type="journal article" date="2019" name="Microbiol. Resour. Announc.">
        <title>Draft Genomic Sequences of Streptomyces misionensis and Streptomyces albidoflavus, bacteria applied for phytopathogen biocontrol.</title>
        <authorList>
            <person name="Pylro V."/>
            <person name="Dias A."/>
            <person name="Andreote F."/>
            <person name="Varani A."/>
            <person name="Andreote C."/>
            <person name="Bernardo E."/>
            <person name="Martins T."/>
        </authorList>
    </citation>
    <scope>NUCLEOTIDE SEQUENCE [LARGE SCALE GENOMIC DNA]</scope>
    <source>
        <strain evidence="17">66</strain>
    </source>
</reference>
<dbReference type="InterPro" id="IPR028098">
    <property type="entry name" value="Glyco_trans_4-like_N"/>
</dbReference>
<comment type="caution">
    <text evidence="17">The sequence shown here is derived from an EMBL/GenBank/DDBJ whole genome shotgun (WGS) entry which is preliminary data.</text>
</comment>
<evidence type="ECO:0000256" key="5">
    <source>
        <dbReference type="ARBA" id="ARBA00022679"/>
    </source>
</evidence>
<dbReference type="PANTHER" id="PTHR45947">
    <property type="entry name" value="SULFOQUINOVOSYL TRANSFERASE SQD2"/>
    <property type="match status" value="1"/>
</dbReference>
<comment type="catalytic activity">
    <reaction evidence="7">
        <text>a 1,2-diacyl-sn-glycero-3-phospho-[alpha-D-6-acyl-mannopyranosyl-(1&lt;-&gt;6)-D-myo-inositol] + GDP-alpha-D-mannose = a 2-O-(alpha-D-mannosyl)-6-O-(6-O-acyl-alpha-D-mannosyl)-1-phosphatidyl-1D-myo-inositol + GDP + H(+)</text>
        <dbReference type="Rhea" id="RHEA:52444"/>
        <dbReference type="ChEBI" id="CHEBI:15378"/>
        <dbReference type="ChEBI" id="CHEBI:57527"/>
        <dbReference type="ChEBI" id="CHEBI:58189"/>
        <dbReference type="ChEBI" id="CHEBI:88053"/>
        <dbReference type="ChEBI" id="CHEBI:136625"/>
        <dbReference type="EC" id="2.4.1.346"/>
    </reaction>
</comment>
<dbReference type="InterPro" id="IPR001296">
    <property type="entry name" value="Glyco_trans_1"/>
</dbReference>
<comment type="pathway">
    <text evidence="1">Lipid metabolism.</text>
</comment>
<evidence type="ECO:0000256" key="9">
    <source>
        <dbReference type="ARBA" id="ARBA00060651"/>
    </source>
</evidence>
<dbReference type="GO" id="GO:0033164">
    <property type="term" value="F:initiation-specific glycolipid 1,6-alpha-mannosyltransferase activity"/>
    <property type="evidence" value="ECO:0007669"/>
    <property type="project" value="UniProtKB-ARBA"/>
</dbReference>
<sequence length="380" mass="40970">MHKTLIVTNDFPPRPGGIQAFLHNMALRLDPGQLVVYASTWKRSREGALATAAFDAEQPFTVVRDRTTMLLPTPGATRRATALLREHGCASVWFGAAAPLGLMAPALRRAGAERLVATTHGHEAGWAQLPAARQLLRRIGDATDTITYLGEYTRSRIAGALTPEAAGRMAQLPPGVDEKTFHPDSGGDEVRARLGLTDRPVVVCVSRLVPRKGQDTLIRALPRILAAEPDTVLLIVGGGPYEQDLRRLARETGVAASVRFTGAVPWSELPAHYGAGDVFAMPCRTRRGGLDVEGLGIVYLEASATGLPVVAGDSGGAPDAVLDGETGWVVRGGDPAEAADRITALLRDAGLRRRMGERGRRWVEEKWRWDLLAERLRTLL</sequence>
<dbReference type="Pfam" id="PF00534">
    <property type="entry name" value="Glycos_transf_1"/>
    <property type="match status" value="1"/>
</dbReference>
<accession>A0A5C6IXK6</accession>
<evidence type="ECO:0000256" key="14">
    <source>
        <dbReference type="ARBA" id="ARBA00079381"/>
    </source>
</evidence>
<dbReference type="Pfam" id="PF13439">
    <property type="entry name" value="Glyco_transf_4"/>
    <property type="match status" value="1"/>
</dbReference>
<keyword evidence="5 17" id="KW-0808">Transferase</keyword>
<dbReference type="RefSeq" id="WP_146468529.1">
    <property type="nucleotide sequence ID" value="NZ_VOGW01000184.1"/>
</dbReference>
<dbReference type="FunFam" id="3.40.50.2000:FF:000069">
    <property type="entry name" value="Alpha-(1-6)-phosphatidylinositol monomannoside mannosyltransferase"/>
    <property type="match status" value="1"/>
</dbReference>
<evidence type="ECO:0000313" key="18">
    <source>
        <dbReference type="Proteomes" id="UP000320481"/>
    </source>
</evidence>
<dbReference type="GO" id="GO:0043750">
    <property type="term" value="F:phosphatidylinositol alpha-mannosyltransferase activity"/>
    <property type="evidence" value="ECO:0007669"/>
    <property type="project" value="UniProtKB-ARBA"/>
</dbReference>
<dbReference type="Proteomes" id="UP000320481">
    <property type="component" value="Unassembled WGS sequence"/>
</dbReference>
<evidence type="ECO:0000256" key="4">
    <source>
        <dbReference type="ARBA" id="ARBA00022676"/>
    </source>
</evidence>
<dbReference type="Gene3D" id="3.40.50.2000">
    <property type="entry name" value="Glycogen Phosphorylase B"/>
    <property type="match status" value="2"/>
</dbReference>
<evidence type="ECO:0000256" key="7">
    <source>
        <dbReference type="ARBA" id="ARBA00051960"/>
    </source>
</evidence>
<dbReference type="EC" id="2.4.1.346" evidence="10"/>
<gene>
    <name evidence="17" type="ORF">FRZ03_31745</name>
</gene>
<evidence type="ECO:0000313" key="17">
    <source>
        <dbReference type="EMBL" id="TWV32987.1"/>
    </source>
</evidence>
<evidence type="ECO:0000256" key="12">
    <source>
        <dbReference type="ARBA" id="ARBA00076875"/>
    </source>
</evidence>
<dbReference type="GO" id="GO:0016020">
    <property type="term" value="C:membrane"/>
    <property type="evidence" value="ECO:0007669"/>
    <property type="project" value="GOC"/>
</dbReference>
<dbReference type="CDD" id="cd03801">
    <property type="entry name" value="GT4_PimA-like"/>
    <property type="match status" value="1"/>
</dbReference>
<evidence type="ECO:0000256" key="3">
    <source>
        <dbReference type="ARBA" id="ARBA00022516"/>
    </source>
</evidence>
<comment type="catalytic activity">
    <reaction evidence="8">
        <text>a 1,2-diacyl-sn-glycero-3-phospho-[alpha-D-mannopyranosyl-(1&lt;-&gt;6)-D-myo-inositol] + GDP-alpha-D-mannose = a 2,6-O-bis(alpha-D-mannopyranosyl)-1-phosphatidyl-1D-myo-inositol + GDP + H(+)</text>
        <dbReference type="Rhea" id="RHEA:52440"/>
        <dbReference type="ChEBI" id="CHEBI:15378"/>
        <dbReference type="ChEBI" id="CHEBI:57527"/>
        <dbReference type="ChEBI" id="CHEBI:58189"/>
        <dbReference type="ChEBI" id="CHEBI:87673"/>
        <dbReference type="ChEBI" id="CHEBI:136624"/>
        <dbReference type="EC" id="2.4.1.346"/>
    </reaction>
</comment>
<comment type="pathway">
    <text evidence="9">Phospholipid metabolism; phosphatidylinositol metabolism.</text>
</comment>
<dbReference type="PANTHER" id="PTHR45947:SF3">
    <property type="entry name" value="SULFOQUINOVOSYL TRANSFERASE SQD2"/>
    <property type="match status" value="1"/>
</dbReference>
<proteinExistence type="inferred from homology"/>
<organism evidence="17 18">
    <name type="scientific">Streptomyces misionensis</name>
    <dbReference type="NCBI Taxonomy" id="67331"/>
    <lineage>
        <taxon>Bacteria</taxon>
        <taxon>Bacillati</taxon>
        <taxon>Actinomycetota</taxon>
        <taxon>Actinomycetes</taxon>
        <taxon>Kitasatosporales</taxon>
        <taxon>Streptomycetaceae</taxon>
        <taxon>Streptomyces</taxon>
    </lineage>
</organism>
<evidence type="ECO:0000256" key="1">
    <source>
        <dbReference type="ARBA" id="ARBA00005189"/>
    </source>
</evidence>
<evidence type="ECO:0000256" key="6">
    <source>
        <dbReference type="ARBA" id="ARBA00023098"/>
    </source>
</evidence>
<evidence type="ECO:0000256" key="13">
    <source>
        <dbReference type="ARBA" id="ARBA00077842"/>
    </source>
</evidence>
<dbReference type="FunFam" id="3.40.50.2000:FF:000115">
    <property type="entry name" value="Alpha-(1-6)-phosphatidylinositol monomannoside mannosyltransferase"/>
    <property type="match status" value="1"/>
</dbReference>
<evidence type="ECO:0000256" key="11">
    <source>
        <dbReference type="ARBA" id="ARBA00075163"/>
    </source>
</evidence>
<dbReference type="AlphaFoldDB" id="A0A5C6IXK6"/>
<evidence type="ECO:0000259" key="16">
    <source>
        <dbReference type="Pfam" id="PF13439"/>
    </source>
</evidence>
<dbReference type="SUPFAM" id="SSF53756">
    <property type="entry name" value="UDP-Glycosyltransferase/glycogen phosphorylase"/>
    <property type="match status" value="1"/>
</dbReference>